<protein>
    <submittedName>
        <fullName evidence="4">Iron-containing alcohol dehydrogenase</fullName>
    </submittedName>
</protein>
<dbReference type="Pfam" id="PF00465">
    <property type="entry name" value="Fe-ADH"/>
    <property type="match status" value="1"/>
</dbReference>
<evidence type="ECO:0000259" key="2">
    <source>
        <dbReference type="Pfam" id="PF00465"/>
    </source>
</evidence>
<dbReference type="Proteomes" id="UP000315103">
    <property type="component" value="Unassembled WGS sequence"/>
</dbReference>
<keyword evidence="5" id="KW-1185">Reference proteome</keyword>
<evidence type="ECO:0000259" key="3">
    <source>
        <dbReference type="Pfam" id="PF25137"/>
    </source>
</evidence>
<organism evidence="4 5">
    <name type="scientific">Salinicoccus cyprini</name>
    <dbReference type="NCBI Taxonomy" id="2493691"/>
    <lineage>
        <taxon>Bacteria</taxon>
        <taxon>Bacillati</taxon>
        <taxon>Bacillota</taxon>
        <taxon>Bacilli</taxon>
        <taxon>Bacillales</taxon>
        <taxon>Staphylococcaceae</taxon>
        <taxon>Salinicoccus</taxon>
    </lineage>
</organism>
<comment type="caution">
    <text evidence="4">The sequence shown here is derived from an EMBL/GenBank/DDBJ whole genome shotgun (WGS) entry which is preliminary data.</text>
</comment>
<dbReference type="Pfam" id="PF25137">
    <property type="entry name" value="ADH_Fe_C"/>
    <property type="match status" value="1"/>
</dbReference>
<dbReference type="GO" id="GO:0004022">
    <property type="term" value="F:alcohol dehydrogenase (NAD+) activity"/>
    <property type="evidence" value="ECO:0007669"/>
    <property type="project" value="TreeGrafter"/>
</dbReference>
<dbReference type="FunFam" id="3.40.50.1970:FF:000003">
    <property type="entry name" value="Alcohol dehydrogenase, iron-containing"/>
    <property type="match status" value="1"/>
</dbReference>
<dbReference type="RefSeq" id="WP_145288526.1">
    <property type="nucleotide sequence ID" value="NZ_VMSJ01000003.1"/>
</dbReference>
<dbReference type="PROSITE" id="PS00060">
    <property type="entry name" value="ADH_IRON_2"/>
    <property type="match status" value="1"/>
</dbReference>
<dbReference type="AlphaFoldDB" id="A0A558ATU2"/>
<dbReference type="EMBL" id="VMSJ01000003">
    <property type="protein sequence ID" value="TVT27692.1"/>
    <property type="molecule type" value="Genomic_DNA"/>
</dbReference>
<dbReference type="Gene3D" id="1.20.1090.10">
    <property type="entry name" value="Dehydroquinate synthase-like - alpha domain"/>
    <property type="match status" value="1"/>
</dbReference>
<keyword evidence="1" id="KW-0560">Oxidoreductase</keyword>
<sequence length="368" mass="39426">MFTFHHPVEIRFGEGVISQINEIVKEQGYTRVVIVSANSQIENGVIEFIRTQLGESVKEIVSDIEANPTLENVAAIVEAMDAHNVHAVVAVGGGSAMDAAKAAAAAYMQGIEIEDLLGHDDFTRALPIIAVPSTSGSASEVTASSIISDKRHELKIPLIGPALYPKTAIVDPELTLTCPQSVTAISGIDILCHALDCLGSVKNNPISDALAIRASKLAFENLLTAYQEPSNRQARKNLSLASMTAGMAFSQTGTSGSHAMSYYLTSHYDVPHGEACAFSMDAWYAANAKANPALEQHARDIGFDDAEALSKAFNKLKSEMGLAVTFDDLGISREDIPKIAEESLRPANMKNNIAQLSRDEIIEMLEGK</sequence>
<dbReference type="InterPro" id="IPR018211">
    <property type="entry name" value="ADH_Fe_CS"/>
</dbReference>
<feature type="domain" description="Fe-containing alcohol dehydrogenase-like C-terminal" evidence="3">
    <location>
        <begin position="183"/>
        <end position="366"/>
    </location>
</feature>
<dbReference type="InterPro" id="IPR001670">
    <property type="entry name" value="ADH_Fe/GldA"/>
</dbReference>
<dbReference type="SUPFAM" id="SSF56796">
    <property type="entry name" value="Dehydroquinate synthase-like"/>
    <property type="match status" value="1"/>
</dbReference>
<evidence type="ECO:0000256" key="1">
    <source>
        <dbReference type="ARBA" id="ARBA00023002"/>
    </source>
</evidence>
<dbReference type="Gene3D" id="3.40.50.1970">
    <property type="match status" value="1"/>
</dbReference>
<dbReference type="PANTHER" id="PTHR11496:SF83">
    <property type="entry name" value="HYDROXYACID-OXOACID TRANSHYDROGENASE, MITOCHONDRIAL"/>
    <property type="match status" value="1"/>
</dbReference>
<evidence type="ECO:0000313" key="5">
    <source>
        <dbReference type="Proteomes" id="UP000315103"/>
    </source>
</evidence>
<feature type="domain" description="Alcohol dehydrogenase iron-type/glycerol dehydrogenase GldA" evidence="2">
    <location>
        <begin position="7"/>
        <end position="172"/>
    </location>
</feature>
<dbReference type="InterPro" id="IPR039697">
    <property type="entry name" value="Alcohol_dehydrogenase_Fe"/>
</dbReference>
<reference evidence="4 5" key="1">
    <citation type="submission" date="2019-07" db="EMBL/GenBank/DDBJ databases">
        <title>Salinicoccus cyprini sp. nov., isolated from gastro-intestinal tract of mirror carp, Cyprinus carpio var. specularis, collected from Gobind Sagar Reservoir, Himachal Pradesh, India.</title>
        <authorList>
            <person name="Talwar C."/>
            <person name="Singh A.K."/>
            <person name="Lal R."/>
            <person name="Negi R.K."/>
        </authorList>
    </citation>
    <scope>NUCLEOTIDE SEQUENCE [LARGE SCALE GENOMIC DNA]</scope>
    <source>
        <strain evidence="4 5">CT19</strain>
    </source>
</reference>
<proteinExistence type="predicted"/>
<gene>
    <name evidence="4" type="ORF">FO441_08265</name>
</gene>
<dbReference type="OrthoDB" id="9815791at2"/>
<dbReference type="InterPro" id="IPR056798">
    <property type="entry name" value="ADH_Fe_C"/>
</dbReference>
<accession>A0A558ATU2</accession>
<evidence type="ECO:0000313" key="4">
    <source>
        <dbReference type="EMBL" id="TVT27692.1"/>
    </source>
</evidence>
<dbReference type="PANTHER" id="PTHR11496">
    <property type="entry name" value="ALCOHOL DEHYDROGENASE"/>
    <property type="match status" value="1"/>
</dbReference>
<dbReference type="GO" id="GO:0046872">
    <property type="term" value="F:metal ion binding"/>
    <property type="evidence" value="ECO:0007669"/>
    <property type="project" value="InterPro"/>
</dbReference>
<name>A0A558ATU2_9STAP</name>